<dbReference type="Proteomes" id="UP000053558">
    <property type="component" value="Unassembled WGS sequence"/>
</dbReference>
<protein>
    <submittedName>
        <fullName evidence="2">Uncharacterized protein</fullName>
    </submittedName>
</protein>
<sequence>MSRSGWITPSVGGSMDNELPGDMTTRTETEGGGAIASRGRGMKETGEWDVTLPLAVTGTSRGGVWGAAEKRRMRG</sequence>
<dbReference type="GeneID" id="19202849"/>
<comment type="caution">
    <text evidence="2">The sequence shown here is derived from an EMBL/GenBank/DDBJ whole genome shotgun (WGS) entry which is preliminary data.</text>
</comment>
<keyword evidence="3" id="KW-1185">Reference proteome</keyword>
<reference evidence="3" key="1">
    <citation type="journal article" date="2012" name="Science">
        <title>The Paleozoic origin of enzymatic lignin decomposition reconstructed from 31 fungal genomes.</title>
        <authorList>
            <person name="Floudas D."/>
            <person name="Binder M."/>
            <person name="Riley R."/>
            <person name="Barry K."/>
            <person name="Blanchette R.A."/>
            <person name="Henrissat B."/>
            <person name="Martinez A.T."/>
            <person name="Otillar R."/>
            <person name="Spatafora J.W."/>
            <person name="Yadav J.S."/>
            <person name="Aerts A."/>
            <person name="Benoit I."/>
            <person name="Boyd A."/>
            <person name="Carlson A."/>
            <person name="Copeland A."/>
            <person name="Coutinho P.M."/>
            <person name="de Vries R.P."/>
            <person name="Ferreira P."/>
            <person name="Findley K."/>
            <person name="Foster B."/>
            <person name="Gaskell J."/>
            <person name="Glotzer D."/>
            <person name="Gorecki P."/>
            <person name="Heitman J."/>
            <person name="Hesse C."/>
            <person name="Hori C."/>
            <person name="Igarashi K."/>
            <person name="Jurgens J.A."/>
            <person name="Kallen N."/>
            <person name="Kersten P."/>
            <person name="Kohler A."/>
            <person name="Kuees U."/>
            <person name="Kumar T.K.A."/>
            <person name="Kuo A."/>
            <person name="LaButti K."/>
            <person name="Larrondo L.F."/>
            <person name="Lindquist E."/>
            <person name="Ling A."/>
            <person name="Lombard V."/>
            <person name="Lucas S."/>
            <person name="Lundell T."/>
            <person name="Martin R."/>
            <person name="McLaughlin D.J."/>
            <person name="Morgenstern I."/>
            <person name="Morin E."/>
            <person name="Murat C."/>
            <person name="Nagy L.G."/>
            <person name="Nolan M."/>
            <person name="Ohm R.A."/>
            <person name="Patyshakuliyeva A."/>
            <person name="Rokas A."/>
            <person name="Ruiz-Duenas F.J."/>
            <person name="Sabat G."/>
            <person name="Salamov A."/>
            <person name="Samejima M."/>
            <person name="Schmutz J."/>
            <person name="Slot J.C."/>
            <person name="St John F."/>
            <person name="Stenlid J."/>
            <person name="Sun H."/>
            <person name="Sun S."/>
            <person name="Syed K."/>
            <person name="Tsang A."/>
            <person name="Wiebenga A."/>
            <person name="Young D."/>
            <person name="Pisabarro A."/>
            <person name="Eastwood D.C."/>
            <person name="Martin F."/>
            <person name="Cullen D."/>
            <person name="Grigoriev I.V."/>
            <person name="Hibbett D.S."/>
        </authorList>
    </citation>
    <scope>NUCLEOTIDE SEQUENCE [LARGE SCALE GENOMIC DNA]</scope>
    <source>
        <strain evidence="3">RWD-64-598 SS2</strain>
    </source>
</reference>
<dbReference type="EMBL" id="JH711575">
    <property type="protein sequence ID" value="EIW84416.1"/>
    <property type="molecule type" value="Genomic_DNA"/>
</dbReference>
<evidence type="ECO:0000256" key="1">
    <source>
        <dbReference type="SAM" id="MobiDB-lite"/>
    </source>
</evidence>
<dbReference type="RefSeq" id="XP_007766122.1">
    <property type="nucleotide sequence ID" value="XM_007767932.1"/>
</dbReference>
<accession>A0A5M3MZG4</accession>
<evidence type="ECO:0000313" key="3">
    <source>
        <dbReference type="Proteomes" id="UP000053558"/>
    </source>
</evidence>
<evidence type="ECO:0000313" key="2">
    <source>
        <dbReference type="EMBL" id="EIW84416.1"/>
    </source>
</evidence>
<name>A0A5M3MZG4_CONPW</name>
<dbReference type="KEGG" id="cput:CONPUDRAFT_151439"/>
<feature type="region of interest" description="Disordered" evidence="1">
    <location>
        <begin position="1"/>
        <end position="46"/>
    </location>
</feature>
<dbReference type="AlphaFoldDB" id="A0A5M3MZG4"/>
<proteinExistence type="predicted"/>
<organism evidence="2 3">
    <name type="scientific">Coniophora puteana (strain RWD-64-598)</name>
    <name type="common">Brown rot fungus</name>
    <dbReference type="NCBI Taxonomy" id="741705"/>
    <lineage>
        <taxon>Eukaryota</taxon>
        <taxon>Fungi</taxon>
        <taxon>Dikarya</taxon>
        <taxon>Basidiomycota</taxon>
        <taxon>Agaricomycotina</taxon>
        <taxon>Agaricomycetes</taxon>
        <taxon>Agaricomycetidae</taxon>
        <taxon>Boletales</taxon>
        <taxon>Coniophorineae</taxon>
        <taxon>Coniophoraceae</taxon>
        <taxon>Coniophora</taxon>
    </lineage>
</organism>
<gene>
    <name evidence="2" type="ORF">CONPUDRAFT_151439</name>
</gene>